<reference evidence="2 3" key="1">
    <citation type="submission" date="2022-08" db="EMBL/GenBank/DDBJ databases">
        <title>Paenibacillus endoradicis sp. nov., Paenibacillus radicibacter sp. nov and Paenibacillus pararadicis sp. nov., three cold-adapted plant growth-promoting bacteria isolated from root of Larix gmelinii in Great Khingan.</title>
        <authorList>
            <person name="Xue H."/>
        </authorList>
    </citation>
    <scope>NUCLEOTIDE SEQUENCE [LARGE SCALE GENOMIC DNA]</scope>
    <source>
        <strain evidence="2 3">N5-1-1-5</strain>
    </source>
</reference>
<dbReference type="PANTHER" id="PTHR34846:SF10">
    <property type="entry name" value="CYTOPLASMIC PROTEIN"/>
    <property type="match status" value="1"/>
</dbReference>
<dbReference type="Pfam" id="PF02627">
    <property type="entry name" value="CMD"/>
    <property type="match status" value="1"/>
</dbReference>
<gene>
    <name evidence="2" type="ORF">NV381_20925</name>
</gene>
<keyword evidence="3" id="KW-1185">Reference proteome</keyword>
<organism evidence="2 3">
    <name type="scientific">Paenibacillus radicis</name>
    <name type="common">ex Xue et al. 2023</name>
    <dbReference type="NCBI Taxonomy" id="2972489"/>
    <lineage>
        <taxon>Bacteria</taxon>
        <taxon>Bacillati</taxon>
        <taxon>Bacillota</taxon>
        <taxon>Bacilli</taxon>
        <taxon>Bacillales</taxon>
        <taxon>Paenibacillaceae</taxon>
        <taxon>Paenibacillus</taxon>
    </lineage>
</organism>
<dbReference type="EMBL" id="JANQBD010000015">
    <property type="protein sequence ID" value="MCR8633652.1"/>
    <property type="molecule type" value="Genomic_DNA"/>
</dbReference>
<sequence>MKERMNYQKANPGALQALLKLEGFMQSSGIDASLYELIKIRASQINGCAYCLDMHTKDWRAMGETEQRIYMLNAWREAPFYTEAERAVLELTEAVTQISHAGLPQQIYDKVREHFDETQFVTLLMAINTINCWNRIAISTGMVPGAYKPAAK</sequence>
<dbReference type="PANTHER" id="PTHR34846">
    <property type="entry name" value="4-CARBOXYMUCONOLACTONE DECARBOXYLASE FAMILY PROTEIN (AFU_ORTHOLOGUE AFUA_6G11590)"/>
    <property type="match status" value="1"/>
</dbReference>
<proteinExistence type="predicted"/>
<dbReference type="Gene3D" id="1.20.1290.10">
    <property type="entry name" value="AhpD-like"/>
    <property type="match status" value="1"/>
</dbReference>
<name>A0ABT1YKE0_9BACL</name>
<dbReference type="Proteomes" id="UP001300012">
    <property type="component" value="Unassembled WGS sequence"/>
</dbReference>
<evidence type="ECO:0000313" key="2">
    <source>
        <dbReference type="EMBL" id="MCR8633652.1"/>
    </source>
</evidence>
<evidence type="ECO:0000259" key="1">
    <source>
        <dbReference type="Pfam" id="PF02627"/>
    </source>
</evidence>
<accession>A0ABT1YKE0</accession>
<dbReference type="InterPro" id="IPR029032">
    <property type="entry name" value="AhpD-like"/>
</dbReference>
<evidence type="ECO:0000313" key="3">
    <source>
        <dbReference type="Proteomes" id="UP001300012"/>
    </source>
</evidence>
<comment type="caution">
    <text evidence="2">The sequence shown here is derived from an EMBL/GenBank/DDBJ whole genome shotgun (WGS) entry which is preliminary data.</text>
</comment>
<protein>
    <submittedName>
        <fullName evidence="2">Carboxymuconolactone decarboxylase family protein</fullName>
    </submittedName>
</protein>
<feature type="domain" description="Carboxymuconolactone decarboxylase-like" evidence="1">
    <location>
        <begin position="14"/>
        <end position="93"/>
    </location>
</feature>
<dbReference type="InterPro" id="IPR004675">
    <property type="entry name" value="AhpD_core"/>
</dbReference>
<dbReference type="InterPro" id="IPR003779">
    <property type="entry name" value="CMD-like"/>
</dbReference>
<dbReference type="RefSeq" id="WP_258215217.1">
    <property type="nucleotide sequence ID" value="NZ_JANQBD010000015.1"/>
</dbReference>
<dbReference type="NCBIfam" id="TIGR00778">
    <property type="entry name" value="ahpD_dom"/>
    <property type="match status" value="1"/>
</dbReference>
<dbReference type="SUPFAM" id="SSF69118">
    <property type="entry name" value="AhpD-like"/>
    <property type="match status" value="1"/>
</dbReference>